<gene>
    <name evidence="1" type="ORF">AV530_014927</name>
</gene>
<accession>A0A1V4K0C5</accession>
<dbReference type="AlphaFoldDB" id="A0A1V4K0C5"/>
<dbReference type="Proteomes" id="UP000190648">
    <property type="component" value="Unassembled WGS sequence"/>
</dbReference>
<keyword evidence="2" id="KW-1185">Reference proteome</keyword>
<evidence type="ECO:0000313" key="2">
    <source>
        <dbReference type="Proteomes" id="UP000190648"/>
    </source>
</evidence>
<dbReference type="EMBL" id="LSYS01005191">
    <property type="protein sequence ID" value="OPJ77902.1"/>
    <property type="molecule type" value="Genomic_DNA"/>
</dbReference>
<comment type="caution">
    <text evidence="1">The sequence shown here is derived from an EMBL/GenBank/DDBJ whole genome shotgun (WGS) entry which is preliminary data.</text>
</comment>
<evidence type="ECO:0000313" key="1">
    <source>
        <dbReference type="EMBL" id="OPJ77902.1"/>
    </source>
</evidence>
<proteinExistence type="predicted"/>
<organism evidence="1 2">
    <name type="scientific">Patagioenas fasciata monilis</name>
    <dbReference type="NCBI Taxonomy" id="372326"/>
    <lineage>
        <taxon>Eukaryota</taxon>
        <taxon>Metazoa</taxon>
        <taxon>Chordata</taxon>
        <taxon>Craniata</taxon>
        <taxon>Vertebrata</taxon>
        <taxon>Euteleostomi</taxon>
        <taxon>Archelosauria</taxon>
        <taxon>Archosauria</taxon>
        <taxon>Dinosauria</taxon>
        <taxon>Saurischia</taxon>
        <taxon>Theropoda</taxon>
        <taxon>Coelurosauria</taxon>
        <taxon>Aves</taxon>
        <taxon>Neognathae</taxon>
        <taxon>Neoaves</taxon>
        <taxon>Columbimorphae</taxon>
        <taxon>Columbiformes</taxon>
        <taxon>Columbidae</taxon>
        <taxon>Patagioenas</taxon>
    </lineage>
</organism>
<protein>
    <submittedName>
        <fullName evidence="1">Uncharacterized protein</fullName>
    </submittedName>
</protein>
<reference evidence="1 2" key="1">
    <citation type="submission" date="2016-02" db="EMBL/GenBank/DDBJ databases">
        <title>Band-tailed pigeon sequencing and assembly.</title>
        <authorList>
            <person name="Soares A.E."/>
            <person name="Novak B.J."/>
            <person name="Rice E.S."/>
            <person name="O'Connell B."/>
            <person name="Chang D."/>
            <person name="Weber S."/>
            <person name="Shapiro B."/>
        </authorList>
    </citation>
    <scope>NUCLEOTIDE SEQUENCE [LARGE SCALE GENOMIC DNA]</scope>
    <source>
        <strain evidence="1">BTP2013</strain>
        <tissue evidence="1">Blood</tissue>
    </source>
</reference>
<name>A0A1V4K0C5_PATFA</name>
<sequence>MENFQMSAQNTRLARHKARQEVRNVVPSEQCLCAGKKPPDSEDYILRSSGVCWRKVAQSEDAQPVVCTGGATERWKQLFGQQEDGCHSLE</sequence>